<keyword evidence="2" id="KW-1185">Reference proteome</keyword>
<reference evidence="1 2" key="1">
    <citation type="submission" date="2014-03" db="EMBL/GenBank/DDBJ databases">
        <title>Draft genome of the hookworm Oesophagostomum dentatum.</title>
        <authorList>
            <person name="Mitreva M."/>
        </authorList>
    </citation>
    <scope>NUCLEOTIDE SEQUENCE [LARGE SCALE GENOMIC DNA]</scope>
    <source>
        <strain evidence="1 2">OD-Hann</strain>
    </source>
</reference>
<dbReference type="AlphaFoldDB" id="A0A0B1TWS6"/>
<sequence length="89" mass="9971">MIASWKFHSHEEGTLQVDLEVIQRHDSCGDRAKEGGEGVTSYQTCASWPAKFKNGDYSLADAERSDRPMEVVQVWIGVLGLPQWHVINA</sequence>
<protein>
    <submittedName>
        <fullName evidence="1">Uncharacterized protein</fullName>
    </submittedName>
</protein>
<evidence type="ECO:0000313" key="2">
    <source>
        <dbReference type="Proteomes" id="UP000053660"/>
    </source>
</evidence>
<organism evidence="1 2">
    <name type="scientific">Oesophagostomum dentatum</name>
    <name type="common">Nodular worm</name>
    <dbReference type="NCBI Taxonomy" id="61180"/>
    <lineage>
        <taxon>Eukaryota</taxon>
        <taxon>Metazoa</taxon>
        <taxon>Ecdysozoa</taxon>
        <taxon>Nematoda</taxon>
        <taxon>Chromadorea</taxon>
        <taxon>Rhabditida</taxon>
        <taxon>Rhabditina</taxon>
        <taxon>Rhabditomorpha</taxon>
        <taxon>Strongyloidea</taxon>
        <taxon>Strongylidae</taxon>
        <taxon>Oesophagostomum</taxon>
    </lineage>
</organism>
<dbReference type="OrthoDB" id="6137736at2759"/>
<dbReference type="Proteomes" id="UP000053660">
    <property type="component" value="Unassembled WGS sequence"/>
</dbReference>
<accession>A0A0B1TWS6</accession>
<proteinExistence type="predicted"/>
<gene>
    <name evidence="1" type="ORF">OESDEN_00120</name>
</gene>
<evidence type="ECO:0000313" key="1">
    <source>
        <dbReference type="EMBL" id="KHJ99935.1"/>
    </source>
</evidence>
<dbReference type="EMBL" id="KN549201">
    <property type="protein sequence ID" value="KHJ99935.1"/>
    <property type="molecule type" value="Genomic_DNA"/>
</dbReference>
<name>A0A0B1TWS6_OESDE</name>